<feature type="binding site" evidence="17">
    <location>
        <begin position="410"/>
        <end position="414"/>
    </location>
    <ligand>
        <name>AMP</name>
        <dbReference type="ChEBI" id="CHEBI:456215"/>
    </ligand>
</feature>
<evidence type="ECO:0000256" key="7">
    <source>
        <dbReference type="ARBA" id="ARBA00022840"/>
    </source>
</evidence>
<evidence type="ECO:0000256" key="15">
    <source>
        <dbReference type="ARBA" id="ARBA00048238"/>
    </source>
</evidence>
<dbReference type="NCBIfam" id="TIGR00196">
    <property type="entry name" value="yjeF_cterm"/>
    <property type="match status" value="1"/>
</dbReference>
<feature type="binding site" evidence="18">
    <location>
        <position position="126"/>
    </location>
    <ligand>
        <name>K(+)</name>
        <dbReference type="ChEBI" id="CHEBI:29103"/>
    </ligand>
</feature>
<feature type="binding site" evidence="18">
    <location>
        <position position="162"/>
    </location>
    <ligand>
        <name>K(+)</name>
        <dbReference type="ChEBI" id="CHEBI:29103"/>
    </ligand>
</feature>
<name>A0A9J6NX45_9CLOT</name>
<comment type="catalytic activity">
    <reaction evidence="16 17 19">
        <text>(6S)-NADPHX + ADP = AMP + phosphate + NADPH + H(+)</text>
        <dbReference type="Rhea" id="RHEA:32235"/>
        <dbReference type="ChEBI" id="CHEBI:15378"/>
        <dbReference type="ChEBI" id="CHEBI:43474"/>
        <dbReference type="ChEBI" id="CHEBI:57783"/>
        <dbReference type="ChEBI" id="CHEBI:64076"/>
        <dbReference type="ChEBI" id="CHEBI:456215"/>
        <dbReference type="ChEBI" id="CHEBI:456216"/>
        <dbReference type="EC" id="4.2.1.136"/>
    </reaction>
</comment>
<evidence type="ECO:0000259" key="20">
    <source>
        <dbReference type="PROSITE" id="PS51383"/>
    </source>
</evidence>
<dbReference type="PANTHER" id="PTHR12592">
    <property type="entry name" value="ATP-DEPENDENT (S)-NAD(P)H-HYDRATE DEHYDRATASE FAMILY MEMBER"/>
    <property type="match status" value="1"/>
</dbReference>
<feature type="binding site" evidence="17">
    <location>
        <position position="438"/>
    </location>
    <ligand>
        <name>AMP</name>
        <dbReference type="ChEBI" id="CHEBI:456215"/>
    </ligand>
</feature>
<dbReference type="GO" id="GO:0052856">
    <property type="term" value="F:NAD(P)HX epimerase activity"/>
    <property type="evidence" value="ECO:0007669"/>
    <property type="project" value="UniProtKB-UniRule"/>
</dbReference>
<dbReference type="EC" id="4.2.1.136" evidence="19"/>
<comment type="similarity">
    <text evidence="17">Belongs to the NnrD/CARKD family.</text>
</comment>
<dbReference type="InterPro" id="IPR029056">
    <property type="entry name" value="Ribokinase-like"/>
</dbReference>
<feature type="binding site" evidence="18">
    <location>
        <position position="141"/>
    </location>
    <ligand>
        <name>(6S)-NADPHX</name>
        <dbReference type="ChEBI" id="CHEBI:64076"/>
    </ligand>
</feature>
<comment type="caution">
    <text evidence="22">The sequence shown here is derived from an EMBL/GenBank/DDBJ whole genome shotgun (WGS) entry which is preliminary data.</text>
</comment>
<dbReference type="EMBL" id="JAGSOJ010000001">
    <property type="protein sequence ID" value="MCM1988465.1"/>
    <property type="molecule type" value="Genomic_DNA"/>
</dbReference>
<dbReference type="NCBIfam" id="TIGR00197">
    <property type="entry name" value="yjeF_nterm"/>
    <property type="match status" value="1"/>
</dbReference>
<evidence type="ECO:0000256" key="6">
    <source>
        <dbReference type="ARBA" id="ARBA00022741"/>
    </source>
</evidence>
<dbReference type="HAMAP" id="MF_01966">
    <property type="entry name" value="NADHX_epimerase"/>
    <property type="match status" value="1"/>
</dbReference>
<dbReference type="CDD" id="cd01171">
    <property type="entry name" value="YXKO-related"/>
    <property type="match status" value="1"/>
</dbReference>
<dbReference type="Pfam" id="PF01256">
    <property type="entry name" value="Carb_kinase"/>
    <property type="match status" value="1"/>
</dbReference>
<comment type="cofactor">
    <cofactor evidence="17">
        <name>Mg(2+)</name>
        <dbReference type="ChEBI" id="CHEBI:18420"/>
    </cofactor>
</comment>
<dbReference type="Gene3D" id="3.40.1190.20">
    <property type="match status" value="1"/>
</dbReference>
<sequence>MKVSKGELIREIDKYSIEKLGIPSIILMENAALGVVKHLMLNEKEYYVVICGRGNNGGDALAVTRHLIAAGKKVSVFSIGLNPMSKDCGVNHDILCNMGVKITNISNVEDIEFLRDSIIRSDVVVDGIFGIGLKREVRGVYDLAITVINETSKKTISIDVPSGFSGDTGEVFGNCIKASKTITFETYKRGFLNYGSHEYTGEVVIEKIGIPDFVVDKYHNKEFFLERKFIQKKTKERALYSHKGNYGHVMVIAGSEGMTGASTIATKAAVKSGAGLTTLISCEDALQAVRNFVPEAMWKKNDDSQGIETLMGKVNSIAIGPGLGKSNETLNNVKRVLKNTDGTIVIDADAINVLEGKTNLLKEAKGNVIITPHPGEMARLTGMEIKKIQSDRIEIAKEFAREYGVIVVLKGYNTIITNGEVSYINPTGNGAMANGGMGDCLTGIIASLCAQGYSPMDASCIGVYAHGECGDKVSEHKFVVTATDIIDNISKTIKELT</sequence>
<dbReference type="Gene3D" id="3.40.50.10260">
    <property type="entry name" value="YjeF N-terminal domain"/>
    <property type="match status" value="1"/>
</dbReference>
<organism evidence="22 23">
    <name type="scientific">Oceanirhabdus seepicola</name>
    <dbReference type="NCBI Taxonomy" id="2828781"/>
    <lineage>
        <taxon>Bacteria</taxon>
        <taxon>Bacillati</taxon>
        <taxon>Bacillota</taxon>
        <taxon>Clostridia</taxon>
        <taxon>Eubacteriales</taxon>
        <taxon>Clostridiaceae</taxon>
        <taxon>Oceanirhabdus</taxon>
    </lineage>
</organism>
<dbReference type="HAMAP" id="MF_01965">
    <property type="entry name" value="NADHX_dehydratase"/>
    <property type="match status" value="1"/>
</dbReference>
<dbReference type="PROSITE" id="PS51385">
    <property type="entry name" value="YJEF_N"/>
    <property type="match status" value="1"/>
</dbReference>
<comment type="catalytic activity">
    <reaction evidence="1 18 19">
        <text>(6R)-NADHX = (6S)-NADHX</text>
        <dbReference type="Rhea" id="RHEA:32215"/>
        <dbReference type="ChEBI" id="CHEBI:64074"/>
        <dbReference type="ChEBI" id="CHEBI:64075"/>
        <dbReference type="EC" id="5.1.99.6"/>
    </reaction>
</comment>
<dbReference type="PANTHER" id="PTHR12592:SF0">
    <property type="entry name" value="ATP-DEPENDENT (S)-NAD(P)H-HYDRATE DEHYDRATASE"/>
    <property type="match status" value="1"/>
</dbReference>
<feature type="binding site" evidence="18">
    <location>
        <begin position="55"/>
        <end position="59"/>
    </location>
    <ligand>
        <name>(6S)-NADPHX</name>
        <dbReference type="ChEBI" id="CHEBI:64076"/>
    </ligand>
</feature>
<feature type="binding site" evidence="18">
    <location>
        <begin position="130"/>
        <end position="136"/>
    </location>
    <ligand>
        <name>(6S)-NADPHX</name>
        <dbReference type="ChEBI" id="CHEBI:64076"/>
    </ligand>
</feature>
<dbReference type="GO" id="GO:0005524">
    <property type="term" value="F:ATP binding"/>
    <property type="evidence" value="ECO:0007669"/>
    <property type="project" value="UniProtKB-UniRule"/>
</dbReference>
<dbReference type="GO" id="GO:0110051">
    <property type="term" value="P:metabolite repair"/>
    <property type="evidence" value="ECO:0007669"/>
    <property type="project" value="TreeGrafter"/>
</dbReference>
<proteinExistence type="inferred from homology"/>
<comment type="function">
    <text evidence="17">Catalyzes the dehydration of the S-form of NAD(P)HX at the expense of ADP, which is converted to AMP. Together with NAD(P)HX epimerase, which catalyzes the epimerization of the S- and R-forms, the enzyme allows the repair of both epimers of NAD(P)HX, a damaged form of NAD(P)H that is a result of enzymatic or heat-dependent hydration.</text>
</comment>
<keyword evidence="10 17" id="KW-0520">NAD</keyword>
<dbReference type="AlphaFoldDB" id="A0A9J6NX45"/>
<dbReference type="RefSeq" id="WP_250857331.1">
    <property type="nucleotide sequence ID" value="NZ_JAGSOJ010000001.1"/>
</dbReference>
<reference evidence="22" key="2">
    <citation type="submission" date="2021-04" db="EMBL/GenBank/DDBJ databases">
        <authorList>
            <person name="Dong X."/>
        </authorList>
    </citation>
    <scope>NUCLEOTIDE SEQUENCE</scope>
    <source>
        <strain evidence="22">ZWT</strain>
    </source>
</reference>
<feature type="domain" description="YjeF C-terminal" evidence="20">
    <location>
        <begin position="226"/>
        <end position="496"/>
    </location>
</feature>
<dbReference type="GO" id="GO:0046872">
    <property type="term" value="F:metal ion binding"/>
    <property type="evidence" value="ECO:0007669"/>
    <property type="project" value="UniProtKB-UniRule"/>
</dbReference>
<keyword evidence="8 17" id="KW-0521">NADP</keyword>
<evidence type="ECO:0000256" key="10">
    <source>
        <dbReference type="ARBA" id="ARBA00023027"/>
    </source>
</evidence>
<dbReference type="SUPFAM" id="SSF64153">
    <property type="entry name" value="YjeF N-terminal domain-like"/>
    <property type="match status" value="1"/>
</dbReference>
<protein>
    <recommendedName>
        <fullName evidence="19">Bifunctional NAD(P)H-hydrate repair enzyme</fullName>
    </recommendedName>
    <alternativeName>
        <fullName evidence="19">Nicotinamide nucleotide repair protein</fullName>
    </alternativeName>
    <domain>
        <recommendedName>
            <fullName evidence="19">ADP-dependent (S)-NAD(P)H-hydrate dehydratase</fullName>
            <ecNumber evidence="19">4.2.1.136</ecNumber>
        </recommendedName>
        <alternativeName>
            <fullName evidence="19">ADP-dependent NAD(P)HX dehydratase</fullName>
        </alternativeName>
    </domain>
    <domain>
        <recommendedName>
            <fullName evidence="19">NAD(P)H-hydrate epimerase</fullName>
            <ecNumber evidence="19">5.1.99.6</ecNumber>
        </recommendedName>
    </domain>
</protein>
<reference evidence="22" key="1">
    <citation type="journal article" date="2021" name="mSystems">
        <title>Bacteria and Archaea Synergistically Convert Glycine Betaine to Biogenic Methane in the Formosa Cold Seep of the South China Sea.</title>
        <authorList>
            <person name="Li L."/>
            <person name="Zhang W."/>
            <person name="Zhang S."/>
            <person name="Song L."/>
            <person name="Sun Q."/>
            <person name="Zhang H."/>
            <person name="Xiang H."/>
            <person name="Dong X."/>
        </authorList>
    </citation>
    <scope>NUCLEOTIDE SEQUENCE</scope>
    <source>
        <strain evidence="22">ZWT</strain>
    </source>
</reference>
<gene>
    <name evidence="18" type="primary">nnrE</name>
    <name evidence="17" type="synonym">nnrD</name>
    <name evidence="22" type="ORF">KDK92_01850</name>
</gene>
<evidence type="ECO:0000256" key="2">
    <source>
        <dbReference type="ARBA" id="ARBA00000909"/>
    </source>
</evidence>
<dbReference type="SUPFAM" id="SSF53613">
    <property type="entry name" value="Ribokinase-like"/>
    <property type="match status" value="1"/>
</dbReference>
<keyword evidence="7 17" id="KW-0067">ATP-binding</keyword>
<dbReference type="Pfam" id="PF03853">
    <property type="entry name" value="YjeF_N"/>
    <property type="match status" value="1"/>
</dbReference>
<comment type="similarity">
    <text evidence="18">Belongs to the NnrE/AIBP family.</text>
</comment>
<evidence type="ECO:0000259" key="21">
    <source>
        <dbReference type="PROSITE" id="PS51385"/>
    </source>
</evidence>
<evidence type="ECO:0000256" key="9">
    <source>
        <dbReference type="ARBA" id="ARBA00022958"/>
    </source>
</evidence>
<evidence type="ECO:0000313" key="22">
    <source>
        <dbReference type="EMBL" id="MCM1988465.1"/>
    </source>
</evidence>
<dbReference type="InterPro" id="IPR030677">
    <property type="entry name" value="Nnr"/>
</dbReference>
<keyword evidence="9 18" id="KW-0630">Potassium</keyword>
<keyword evidence="5 18" id="KW-0479">Metal-binding</keyword>
<evidence type="ECO:0000256" key="12">
    <source>
        <dbReference type="ARBA" id="ARBA00023239"/>
    </source>
</evidence>
<keyword evidence="13" id="KW-0511">Multifunctional enzyme</keyword>
<accession>A0A9J6NX45</accession>
<evidence type="ECO:0000256" key="3">
    <source>
        <dbReference type="ARBA" id="ARBA00006001"/>
    </source>
</evidence>
<keyword evidence="12 17" id="KW-0456">Lyase</keyword>
<evidence type="ECO:0000256" key="16">
    <source>
        <dbReference type="ARBA" id="ARBA00049209"/>
    </source>
</evidence>
<feature type="binding site" evidence="18">
    <location>
        <position position="159"/>
    </location>
    <ligand>
        <name>(6S)-NADPHX</name>
        <dbReference type="ChEBI" id="CHEBI:64076"/>
    </ligand>
</feature>
<dbReference type="InterPro" id="IPR036652">
    <property type="entry name" value="YjeF_N_dom_sf"/>
</dbReference>
<comment type="function">
    <text evidence="18">Catalyzes the epimerization of the S- and R-forms of NAD(P)HX, a damaged form of NAD(P)H that is a result of enzymatic or heat-dependent hydration. This is a prerequisite for the S-specific NAD(P)H-hydrate dehydratase to allow the repair of both epimers of NAD(P)HX.</text>
</comment>
<feature type="binding site" evidence="17">
    <location>
        <position position="439"/>
    </location>
    <ligand>
        <name>(6S)-NADPHX</name>
        <dbReference type="ChEBI" id="CHEBI:64076"/>
    </ligand>
</feature>
<keyword evidence="11 18" id="KW-0413">Isomerase</keyword>
<keyword evidence="6 17" id="KW-0547">Nucleotide-binding</keyword>
<feature type="domain" description="YjeF N-terminal" evidence="21">
    <location>
        <begin position="9"/>
        <end position="216"/>
    </location>
</feature>
<evidence type="ECO:0000256" key="1">
    <source>
        <dbReference type="ARBA" id="ARBA00000013"/>
    </source>
</evidence>
<feature type="binding site" evidence="17">
    <location>
        <position position="261"/>
    </location>
    <ligand>
        <name>(6S)-NADPHX</name>
        <dbReference type="ChEBI" id="CHEBI:64076"/>
    </ligand>
</feature>
<comment type="cofactor">
    <cofactor evidence="18 19">
        <name>K(+)</name>
        <dbReference type="ChEBI" id="CHEBI:29103"/>
    </cofactor>
    <text evidence="18 19">Binds 1 potassium ion per subunit.</text>
</comment>
<feature type="binding site" evidence="17">
    <location>
        <position position="373"/>
    </location>
    <ligand>
        <name>(6S)-NADPHX</name>
        <dbReference type="ChEBI" id="CHEBI:64076"/>
    </ligand>
</feature>
<feature type="binding site" evidence="17">
    <location>
        <position position="322"/>
    </location>
    <ligand>
        <name>(6S)-NADPHX</name>
        <dbReference type="ChEBI" id="CHEBI:64076"/>
    </ligand>
</feature>
<evidence type="ECO:0000256" key="14">
    <source>
        <dbReference type="ARBA" id="ARBA00025153"/>
    </source>
</evidence>
<evidence type="ECO:0000256" key="8">
    <source>
        <dbReference type="ARBA" id="ARBA00022857"/>
    </source>
</evidence>
<comment type="subunit">
    <text evidence="17">Homotetramer.</text>
</comment>
<dbReference type="GO" id="GO:0046496">
    <property type="term" value="P:nicotinamide nucleotide metabolic process"/>
    <property type="evidence" value="ECO:0007669"/>
    <property type="project" value="UniProtKB-UniRule"/>
</dbReference>
<dbReference type="Proteomes" id="UP001056429">
    <property type="component" value="Unassembled WGS sequence"/>
</dbReference>
<comment type="catalytic activity">
    <reaction evidence="2 18 19">
        <text>(6R)-NADPHX = (6S)-NADPHX</text>
        <dbReference type="Rhea" id="RHEA:32227"/>
        <dbReference type="ChEBI" id="CHEBI:64076"/>
        <dbReference type="ChEBI" id="CHEBI:64077"/>
        <dbReference type="EC" id="5.1.99.6"/>
    </reaction>
</comment>
<comment type="similarity">
    <text evidence="4 19">In the C-terminal section; belongs to the NnrD/CARKD family.</text>
</comment>
<dbReference type="PIRSF" id="PIRSF017184">
    <property type="entry name" value="Nnr"/>
    <property type="match status" value="1"/>
</dbReference>
<comment type="function">
    <text evidence="14 19">Bifunctional enzyme that catalyzes the epimerization of the S- and R-forms of NAD(P)HX and the dehydration of the S-form of NAD(P)HX at the expense of ADP, which is converted to AMP. This allows the repair of both epimers of NAD(P)HX, a damaged form of NAD(P)H that is a result of enzymatic or heat-dependent hydration.</text>
</comment>
<evidence type="ECO:0000313" key="23">
    <source>
        <dbReference type="Proteomes" id="UP001056429"/>
    </source>
</evidence>
<dbReference type="GO" id="GO:0052855">
    <property type="term" value="F:ADP-dependent NAD(P)H-hydrate dehydratase activity"/>
    <property type="evidence" value="ECO:0007669"/>
    <property type="project" value="UniProtKB-UniRule"/>
</dbReference>
<evidence type="ECO:0000256" key="17">
    <source>
        <dbReference type="HAMAP-Rule" id="MF_01965"/>
    </source>
</evidence>
<comment type="similarity">
    <text evidence="3 19">In the N-terminal section; belongs to the NnrE/AIBP family.</text>
</comment>
<evidence type="ECO:0000256" key="18">
    <source>
        <dbReference type="HAMAP-Rule" id="MF_01966"/>
    </source>
</evidence>
<evidence type="ECO:0000256" key="5">
    <source>
        <dbReference type="ARBA" id="ARBA00022723"/>
    </source>
</evidence>
<evidence type="ECO:0000256" key="13">
    <source>
        <dbReference type="ARBA" id="ARBA00023268"/>
    </source>
</evidence>
<evidence type="ECO:0000256" key="4">
    <source>
        <dbReference type="ARBA" id="ARBA00009524"/>
    </source>
</evidence>
<dbReference type="EC" id="5.1.99.6" evidence="19"/>
<comment type="catalytic activity">
    <reaction evidence="15 17 19">
        <text>(6S)-NADHX + ADP = AMP + phosphate + NADH + H(+)</text>
        <dbReference type="Rhea" id="RHEA:32223"/>
        <dbReference type="ChEBI" id="CHEBI:15378"/>
        <dbReference type="ChEBI" id="CHEBI:43474"/>
        <dbReference type="ChEBI" id="CHEBI:57945"/>
        <dbReference type="ChEBI" id="CHEBI:64074"/>
        <dbReference type="ChEBI" id="CHEBI:456215"/>
        <dbReference type="ChEBI" id="CHEBI:456216"/>
        <dbReference type="EC" id="4.2.1.136"/>
    </reaction>
</comment>
<dbReference type="InterPro" id="IPR000631">
    <property type="entry name" value="CARKD"/>
</dbReference>
<dbReference type="InterPro" id="IPR004443">
    <property type="entry name" value="YjeF_N_dom"/>
</dbReference>
<keyword evidence="23" id="KW-1185">Reference proteome</keyword>
<evidence type="ECO:0000256" key="19">
    <source>
        <dbReference type="PIRNR" id="PIRNR017184"/>
    </source>
</evidence>
<feature type="binding site" evidence="18">
    <location>
        <position position="56"/>
    </location>
    <ligand>
        <name>K(+)</name>
        <dbReference type="ChEBI" id="CHEBI:29103"/>
    </ligand>
</feature>
<dbReference type="PROSITE" id="PS51383">
    <property type="entry name" value="YJEF_C_3"/>
    <property type="match status" value="1"/>
</dbReference>
<evidence type="ECO:0000256" key="11">
    <source>
        <dbReference type="ARBA" id="ARBA00023235"/>
    </source>
</evidence>